<evidence type="ECO:0000256" key="5">
    <source>
        <dbReference type="ARBA" id="ARBA00049274"/>
    </source>
</evidence>
<name>A0AAD1X7V6_EUPCR</name>
<gene>
    <name evidence="6" type="ORF">ECRASSUSDP1_LOCUS2255</name>
</gene>
<sequence>MLTDGFVVKDSSDEKYYVIKNNGLIVDQSKQDYKTITDQIRKIPFTVQDPTSSLVTLLKSPFKDRLETYYFPYPDFCIEEKSEGKRVIRVEQDEFESCRAYFRYDTDIHIYNSVIRACNEAGMFLKDKKLLIKYRYKQLQEKKEMNSDIKDTSDVDKIAKQYLDSTDKFLTDDYPNDFNIRFMMSCKKEDLQHVRKFQKLNHFPYSYYLGRKDQLYRNYQVQEDLFPGDYNYMPKTYIFPKDAEKFRAAKDNALEQSQKKKYWIFKPTASSCGRGIKVISPSAKIPLDNKGFLISEYLADPHLIKGLKYDLRLYVVVTSYDPLIVYIYNDGLVRFCTKKYKLSPKTIDDKYMHLSNYSLQKKSEDYKKNDDASEDSSKWNFTMWEDAIRDQGHDVKIALLKIEDLVIKTLITCQDIIANAYDSMTGVTGICYELYGFDIMFDSAMNPWLLEVNTNPSLSSNSTLDKMLKTKLVCDMLTLVGVKPISFPELRMKEQYEGNPPLKRNEYEGCTTHEERNQKRAELMNSINFANLKGNEVDVILNFEEEFKRMGNFRRVFPNKNNFRDYTKYFFKHSFCNLLLWKYLKTTKFDLAKYKIKKYDYHI</sequence>
<organism evidence="6 7">
    <name type="scientific">Euplotes crassus</name>
    <dbReference type="NCBI Taxonomy" id="5936"/>
    <lineage>
        <taxon>Eukaryota</taxon>
        <taxon>Sar</taxon>
        <taxon>Alveolata</taxon>
        <taxon>Ciliophora</taxon>
        <taxon>Intramacronucleata</taxon>
        <taxon>Spirotrichea</taxon>
        <taxon>Hypotrichia</taxon>
        <taxon>Euplotida</taxon>
        <taxon>Euplotidae</taxon>
        <taxon>Moneuplotes</taxon>
    </lineage>
</organism>
<evidence type="ECO:0000256" key="4">
    <source>
        <dbReference type="ARBA" id="ARBA00041448"/>
    </source>
</evidence>
<evidence type="ECO:0000256" key="2">
    <source>
        <dbReference type="ARBA" id="ARBA00022741"/>
    </source>
</evidence>
<dbReference type="GO" id="GO:0015631">
    <property type="term" value="F:tubulin binding"/>
    <property type="evidence" value="ECO:0007669"/>
    <property type="project" value="TreeGrafter"/>
</dbReference>
<dbReference type="GO" id="GO:0000226">
    <property type="term" value="P:microtubule cytoskeleton organization"/>
    <property type="evidence" value="ECO:0007669"/>
    <property type="project" value="TreeGrafter"/>
</dbReference>
<proteinExistence type="predicted"/>
<dbReference type="GO" id="GO:0036064">
    <property type="term" value="C:ciliary basal body"/>
    <property type="evidence" value="ECO:0007669"/>
    <property type="project" value="TreeGrafter"/>
</dbReference>
<evidence type="ECO:0000313" key="6">
    <source>
        <dbReference type="EMBL" id="CAI2360946.1"/>
    </source>
</evidence>
<evidence type="ECO:0000256" key="3">
    <source>
        <dbReference type="ARBA" id="ARBA00022840"/>
    </source>
</evidence>
<comment type="caution">
    <text evidence="6">The sequence shown here is derived from an EMBL/GenBank/DDBJ whole genome shotgun (WGS) entry which is preliminary data.</text>
</comment>
<accession>A0AAD1X7V6</accession>
<dbReference type="Gene3D" id="3.30.470.20">
    <property type="entry name" value="ATP-grasp fold, B domain"/>
    <property type="match status" value="1"/>
</dbReference>
<keyword evidence="3" id="KW-0067">ATP-binding</keyword>
<dbReference type="PANTHER" id="PTHR12241:SF145">
    <property type="entry name" value="TUBULIN POLYGLUTAMYLASE TTLL5"/>
    <property type="match status" value="1"/>
</dbReference>
<protein>
    <recommendedName>
        <fullName evidence="4">Tubulin--tyrosine ligase-like protein 5</fullName>
    </recommendedName>
</protein>
<dbReference type="AlphaFoldDB" id="A0AAD1X7V6"/>
<dbReference type="PROSITE" id="PS51221">
    <property type="entry name" value="TTL"/>
    <property type="match status" value="1"/>
</dbReference>
<dbReference type="EMBL" id="CAMPGE010002145">
    <property type="protein sequence ID" value="CAI2360946.1"/>
    <property type="molecule type" value="Genomic_DNA"/>
</dbReference>
<keyword evidence="7" id="KW-1185">Reference proteome</keyword>
<dbReference type="InterPro" id="IPR004344">
    <property type="entry name" value="TTL/TTLL_fam"/>
</dbReference>
<dbReference type="GO" id="GO:0005524">
    <property type="term" value="F:ATP binding"/>
    <property type="evidence" value="ECO:0007669"/>
    <property type="project" value="UniProtKB-KW"/>
</dbReference>
<evidence type="ECO:0000256" key="1">
    <source>
        <dbReference type="ARBA" id="ARBA00022598"/>
    </source>
</evidence>
<dbReference type="Pfam" id="PF03133">
    <property type="entry name" value="TTL"/>
    <property type="match status" value="1"/>
</dbReference>
<keyword evidence="2" id="KW-0547">Nucleotide-binding</keyword>
<dbReference type="GO" id="GO:0070740">
    <property type="term" value="F:tubulin-glutamic acid ligase activity"/>
    <property type="evidence" value="ECO:0007669"/>
    <property type="project" value="TreeGrafter"/>
</dbReference>
<keyword evidence="1" id="KW-0436">Ligase</keyword>
<comment type="catalytic activity">
    <reaction evidence="5">
        <text>L-glutamyl-[protein] + L-glutamate + ATP = gamma-L-glutamyl-L-glutamyl-[protein] + ADP + phosphate + H(+)</text>
        <dbReference type="Rhea" id="RHEA:60144"/>
        <dbReference type="Rhea" id="RHEA-COMP:10208"/>
        <dbReference type="Rhea" id="RHEA-COMP:15517"/>
        <dbReference type="ChEBI" id="CHEBI:15378"/>
        <dbReference type="ChEBI" id="CHEBI:29973"/>
        <dbReference type="ChEBI" id="CHEBI:29985"/>
        <dbReference type="ChEBI" id="CHEBI:30616"/>
        <dbReference type="ChEBI" id="CHEBI:43474"/>
        <dbReference type="ChEBI" id="CHEBI:143622"/>
        <dbReference type="ChEBI" id="CHEBI:456216"/>
    </reaction>
    <physiologicalReaction direction="left-to-right" evidence="5">
        <dbReference type="Rhea" id="RHEA:60145"/>
    </physiologicalReaction>
</comment>
<dbReference type="SUPFAM" id="SSF56059">
    <property type="entry name" value="Glutathione synthetase ATP-binding domain-like"/>
    <property type="match status" value="1"/>
</dbReference>
<reference evidence="6" key="1">
    <citation type="submission" date="2023-07" db="EMBL/GenBank/DDBJ databases">
        <authorList>
            <consortium name="AG Swart"/>
            <person name="Singh M."/>
            <person name="Singh A."/>
            <person name="Seah K."/>
            <person name="Emmerich C."/>
        </authorList>
    </citation>
    <scope>NUCLEOTIDE SEQUENCE</scope>
    <source>
        <strain evidence="6">DP1</strain>
    </source>
</reference>
<evidence type="ECO:0000313" key="7">
    <source>
        <dbReference type="Proteomes" id="UP001295684"/>
    </source>
</evidence>
<dbReference type="PANTHER" id="PTHR12241">
    <property type="entry name" value="TUBULIN POLYGLUTAMYLASE"/>
    <property type="match status" value="1"/>
</dbReference>
<dbReference type="Proteomes" id="UP001295684">
    <property type="component" value="Unassembled WGS sequence"/>
</dbReference>